<dbReference type="PRINTS" id="PR01210">
    <property type="entry name" value="GGTRANSPTASE"/>
</dbReference>
<dbReference type="PANTHER" id="PTHR11686">
    <property type="entry name" value="GAMMA GLUTAMYL TRANSPEPTIDASE"/>
    <property type="match status" value="1"/>
</dbReference>
<name>A0A0E0BX71_9ORYZ</name>
<reference evidence="3" key="2">
    <citation type="submission" date="2018-05" db="EMBL/GenBank/DDBJ databases">
        <title>OmerRS3 (Oryza meridionalis Reference Sequence Version 3).</title>
        <authorList>
            <person name="Zhang J."/>
            <person name="Kudrna D."/>
            <person name="Lee S."/>
            <person name="Talag J."/>
            <person name="Welchert J."/>
            <person name="Wing R.A."/>
        </authorList>
    </citation>
    <scope>NUCLEOTIDE SEQUENCE [LARGE SCALE GENOMIC DNA]</scope>
    <source>
        <strain evidence="3">cv. OR44</strain>
    </source>
</reference>
<dbReference type="HOGENOM" id="CLU_014813_4_3_1"/>
<dbReference type="STRING" id="40149.A0A0E0BX71"/>
<reference evidence="3" key="1">
    <citation type="submission" date="2015-04" db="UniProtKB">
        <authorList>
            <consortium name="EnsemblPlants"/>
        </authorList>
    </citation>
    <scope>IDENTIFICATION</scope>
</reference>
<organism evidence="3">
    <name type="scientific">Oryza meridionalis</name>
    <dbReference type="NCBI Taxonomy" id="40149"/>
    <lineage>
        <taxon>Eukaryota</taxon>
        <taxon>Viridiplantae</taxon>
        <taxon>Streptophyta</taxon>
        <taxon>Embryophyta</taxon>
        <taxon>Tracheophyta</taxon>
        <taxon>Spermatophyta</taxon>
        <taxon>Magnoliopsida</taxon>
        <taxon>Liliopsida</taxon>
        <taxon>Poales</taxon>
        <taxon>Poaceae</taxon>
        <taxon>BOP clade</taxon>
        <taxon>Oryzoideae</taxon>
        <taxon>Oryzeae</taxon>
        <taxon>Oryzinae</taxon>
        <taxon>Oryza</taxon>
    </lineage>
</organism>
<protein>
    <recommendedName>
        <fullName evidence="5">Gamma-glutamyltransferase</fullName>
    </recommendedName>
</protein>
<dbReference type="Pfam" id="PF01019">
    <property type="entry name" value="G_glu_transpept"/>
    <property type="match status" value="3"/>
</dbReference>
<dbReference type="GO" id="GO:0005886">
    <property type="term" value="C:plasma membrane"/>
    <property type="evidence" value="ECO:0007669"/>
    <property type="project" value="TreeGrafter"/>
</dbReference>
<sequence>MSSPVLTTAVLPVQNGQLAGVVGGSGGTNIIATATQVFLNHFIVGMDPLAAVQHPRLVPNEVVYENETVVDGEVIELSGEAREFLRRRGHRLRSTGSGAVCQFIVQDLLAPVGSAADRRQHGGGNVFHGMLTAVSDPRKGGRPAGMAYKVEVSDAMRSDAMGYTFLGMPPPSSGGVGVALILNILSGYKSLEFLKGFLGLHRFIEAFKHMLAIRMDLGDPDYVNVTGNVSEMLSPAFADKLRQRIVDNTTFPPSYYFPKWSQLDDHGTSHLCVVDGDRNAVAMTTTENHLFGAHLLSPSTGIVDGQLAGVVGGSGGPFIIATVVQVFVNHFIVGMHPLDAVLNPRNVTVVDGEVFELSGEAREFLRRRGHRLTSTDSGAVCQFIVQDLLTPVAAAGDENVFHGMLTAVSDPRKDGRPAGM</sequence>
<accession>A0A0E0BX71</accession>
<evidence type="ECO:0000313" key="3">
    <source>
        <dbReference type="EnsemblPlants" id="OMERI01G03140.1"/>
    </source>
</evidence>
<dbReference type="Gene3D" id="3.60.20.40">
    <property type="match status" value="3"/>
</dbReference>
<evidence type="ECO:0008006" key="5">
    <source>
        <dbReference type="Google" id="ProtNLM"/>
    </source>
</evidence>
<dbReference type="Gene3D" id="1.10.246.130">
    <property type="match status" value="1"/>
</dbReference>
<dbReference type="GO" id="GO:0036374">
    <property type="term" value="F:glutathione hydrolase activity"/>
    <property type="evidence" value="ECO:0007669"/>
    <property type="project" value="InterPro"/>
</dbReference>
<dbReference type="InterPro" id="IPR043138">
    <property type="entry name" value="GGT_lsub"/>
</dbReference>
<dbReference type="InterPro" id="IPR043137">
    <property type="entry name" value="GGT_ssub_C"/>
</dbReference>
<dbReference type="Gramene" id="OMERI01G03140.1">
    <property type="protein sequence ID" value="OMERI01G03140.1"/>
    <property type="gene ID" value="OMERI01G03140"/>
</dbReference>
<proteinExistence type="predicted"/>
<dbReference type="GO" id="GO:0006751">
    <property type="term" value="P:glutathione catabolic process"/>
    <property type="evidence" value="ECO:0007669"/>
    <property type="project" value="InterPro"/>
</dbReference>
<dbReference type="InterPro" id="IPR029055">
    <property type="entry name" value="Ntn_hydrolases_N"/>
</dbReference>
<evidence type="ECO:0000256" key="1">
    <source>
        <dbReference type="PIRSR" id="PIRSR600101-1"/>
    </source>
</evidence>
<dbReference type="InterPro" id="IPR000101">
    <property type="entry name" value="GGT_peptidase"/>
</dbReference>
<dbReference type="EnsemblPlants" id="OMERI01G03140.1">
    <property type="protein sequence ID" value="OMERI01G03140.1"/>
    <property type="gene ID" value="OMERI01G03140"/>
</dbReference>
<evidence type="ECO:0000313" key="4">
    <source>
        <dbReference type="Proteomes" id="UP000008021"/>
    </source>
</evidence>
<dbReference type="FunFam" id="1.10.246.130:FF:000001">
    <property type="entry name" value="Gamma-glutamyltransferase 5 isoform 1"/>
    <property type="match status" value="1"/>
</dbReference>
<feature type="binding site" evidence="2">
    <location>
        <position position="316"/>
    </location>
    <ligand>
        <name>L-glutamate</name>
        <dbReference type="ChEBI" id="CHEBI:29985"/>
    </ligand>
</feature>
<feature type="active site" description="Nucleophile" evidence="1">
    <location>
        <position position="268"/>
    </location>
</feature>
<feature type="binding site" evidence="2">
    <location>
        <begin position="286"/>
        <end position="288"/>
    </location>
    <ligand>
        <name>L-glutamate</name>
        <dbReference type="ChEBI" id="CHEBI:29985"/>
    </ligand>
</feature>
<keyword evidence="4" id="KW-1185">Reference proteome</keyword>
<evidence type="ECO:0000256" key="2">
    <source>
        <dbReference type="PIRSR" id="PIRSR600101-2"/>
    </source>
</evidence>
<dbReference type="SUPFAM" id="SSF56235">
    <property type="entry name" value="N-terminal nucleophile aminohydrolases (Ntn hydrolases)"/>
    <property type="match status" value="2"/>
</dbReference>
<dbReference type="AlphaFoldDB" id="A0A0E0BX71"/>
<dbReference type="PANTHER" id="PTHR11686:SF9">
    <property type="entry name" value="RE13973P"/>
    <property type="match status" value="1"/>
</dbReference>
<dbReference type="Proteomes" id="UP000008021">
    <property type="component" value="Chromosome 1"/>
</dbReference>